<dbReference type="Proteomes" id="UP001596067">
    <property type="component" value="Unassembled WGS sequence"/>
</dbReference>
<dbReference type="RefSeq" id="WP_313763576.1">
    <property type="nucleotide sequence ID" value="NZ_BAAAVH010000113.1"/>
</dbReference>
<organism evidence="1 2">
    <name type="scientific">Kitasatospora aburaviensis</name>
    <dbReference type="NCBI Taxonomy" id="67265"/>
    <lineage>
        <taxon>Bacteria</taxon>
        <taxon>Bacillati</taxon>
        <taxon>Actinomycetota</taxon>
        <taxon>Actinomycetes</taxon>
        <taxon>Kitasatosporales</taxon>
        <taxon>Streptomycetaceae</taxon>
        <taxon>Kitasatospora</taxon>
    </lineage>
</organism>
<gene>
    <name evidence="1" type="ORF">ACFP0N_26425</name>
</gene>
<keyword evidence="2" id="KW-1185">Reference proteome</keyword>
<accession>A0ABW1F3Y5</accession>
<dbReference type="GO" id="GO:0008168">
    <property type="term" value="F:methyltransferase activity"/>
    <property type="evidence" value="ECO:0007669"/>
    <property type="project" value="UniProtKB-KW"/>
</dbReference>
<dbReference type="SUPFAM" id="SSF53335">
    <property type="entry name" value="S-adenosyl-L-methionine-dependent methyltransferases"/>
    <property type="match status" value="1"/>
</dbReference>
<evidence type="ECO:0000313" key="1">
    <source>
        <dbReference type="EMBL" id="MFC5888508.1"/>
    </source>
</evidence>
<comment type="caution">
    <text evidence="1">The sequence shown here is derived from an EMBL/GenBank/DDBJ whole genome shotgun (WGS) entry which is preliminary data.</text>
</comment>
<name>A0ABW1F3Y5_9ACTN</name>
<dbReference type="EMBL" id="JBHSOD010000041">
    <property type="protein sequence ID" value="MFC5888508.1"/>
    <property type="molecule type" value="Genomic_DNA"/>
</dbReference>
<dbReference type="Gene3D" id="3.40.50.150">
    <property type="entry name" value="Vaccinia Virus protein VP39"/>
    <property type="match status" value="1"/>
</dbReference>
<keyword evidence="1" id="KW-0808">Transferase</keyword>
<dbReference type="GO" id="GO:0032259">
    <property type="term" value="P:methylation"/>
    <property type="evidence" value="ECO:0007669"/>
    <property type="project" value="UniProtKB-KW"/>
</dbReference>
<evidence type="ECO:0000313" key="2">
    <source>
        <dbReference type="Proteomes" id="UP001596067"/>
    </source>
</evidence>
<proteinExistence type="predicted"/>
<dbReference type="InterPro" id="IPR029063">
    <property type="entry name" value="SAM-dependent_MTases_sf"/>
</dbReference>
<keyword evidence="1" id="KW-0489">Methyltransferase</keyword>
<sequence>MRLLDICCKAGGASAGYAAAGFTVTGVNREPQPRYPYEFIQADLRDLAPAWIAANFDAVTASPPCWAHSDLAHRTGREYEDFIPETRALLQATGLPWVIENVEGAPLIDPLVLCGTQFPGLRVIRHRLFESNIQLMAPGHHPEHPLVYTRDKRKRHYGRLDEWTAFVSVTGGGNSSKAAAADAMGIDWMTKDELNQAIPPAYTEHIGQ</sequence>
<reference evidence="2" key="1">
    <citation type="journal article" date="2019" name="Int. J. Syst. Evol. Microbiol.">
        <title>The Global Catalogue of Microorganisms (GCM) 10K type strain sequencing project: providing services to taxonomists for standard genome sequencing and annotation.</title>
        <authorList>
            <consortium name="The Broad Institute Genomics Platform"/>
            <consortium name="The Broad Institute Genome Sequencing Center for Infectious Disease"/>
            <person name="Wu L."/>
            <person name="Ma J."/>
        </authorList>
    </citation>
    <scope>NUCLEOTIDE SEQUENCE [LARGE SCALE GENOMIC DNA]</scope>
    <source>
        <strain evidence="2">CGMCC 4.1469</strain>
    </source>
</reference>
<protein>
    <submittedName>
        <fullName evidence="1">SAM-dependent methyltransferase</fullName>
    </submittedName>
</protein>